<dbReference type="PRINTS" id="PR00508">
    <property type="entry name" value="S21N4MTFRASE"/>
</dbReference>
<dbReference type="GO" id="GO:0005737">
    <property type="term" value="C:cytoplasm"/>
    <property type="evidence" value="ECO:0007669"/>
    <property type="project" value="TreeGrafter"/>
</dbReference>
<dbReference type="InterPro" id="IPR002941">
    <property type="entry name" value="DNA_methylase_N4/N6"/>
</dbReference>
<dbReference type="Proteomes" id="UP000183983">
    <property type="component" value="Unassembled WGS sequence"/>
</dbReference>
<evidence type="ECO:0000256" key="3">
    <source>
        <dbReference type="ARBA" id="ARBA00022679"/>
    </source>
</evidence>
<feature type="domain" description="DNA methylase N-4/N-6" evidence="5">
    <location>
        <begin position="22"/>
        <end position="401"/>
    </location>
</feature>
<dbReference type="PANTHER" id="PTHR13370">
    <property type="entry name" value="RNA METHYLASE-RELATED"/>
    <property type="match status" value="1"/>
</dbReference>
<dbReference type="GO" id="GO:0008170">
    <property type="term" value="F:N-methyltransferase activity"/>
    <property type="evidence" value="ECO:0007669"/>
    <property type="project" value="InterPro"/>
</dbReference>
<keyword evidence="2 6" id="KW-0489">Methyltransferase</keyword>
<name>A0A1M7PIA1_9PSED</name>
<dbReference type="EC" id="2.1.1.-" evidence="4"/>
<dbReference type="InterPro" id="IPR001091">
    <property type="entry name" value="RM_Methyltransferase"/>
</dbReference>
<comment type="similarity">
    <text evidence="1 4">Belongs to the N(4)/N(6)-methyltransferase family.</text>
</comment>
<reference evidence="6 7" key="1">
    <citation type="submission" date="2016-11" db="EMBL/GenBank/DDBJ databases">
        <authorList>
            <person name="Jaros S."/>
            <person name="Januszkiewicz K."/>
            <person name="Wedrychowicz H."/>
        </authorList>
    </citation>
    <scope>NUCLEOTIDE SEQUENCE [LARGE SCALE GENOMIC DNA]</scope>
    <source>
        <strain evidence="6 7">LMG 26898</strain>
    </source>
</reference>
<evidence type="ECO:0000256" key="1">
    <source>
        <dbReference type="ARBA" id="ARBA00006594"/>
    </source>
</evidence>
<organism evidence="6 7">
    <name type="scientific">Pseudomonas asturiensis</name>
    <dbReference type="NCBI Taxonomy" id="1190415"/>
    <lineage>
        <taxon>Bacteria</taxon>
        <taxon>Pseudomonadati</taxon>
        <taxon>Pseudomonadota</taxon>
        <taxon>Gammaproteobacteria</taxon>
        <taxon>Pseudomonadales</taxon>
        <taxon>Pseudomonadaceae</taxon>
        <taxon>Pseudomonas</taxon>
    </lineage>
</organism>
<dbReference type="InterPro" id="IPR002052">
    <property type="entry name" value="DNA_methylase_N6_adenine_CS"/>
</dbReference>
<dbReference type="EMBL" id="FRDA01000011">
    <property type="protein sequence ID" value="SHN16895.1"/>
    <property type="molecule type" value="Genomic_DNA"/>
</dbReference>
<keyword evidence="3 6" id="KW-0808">Transferase</keyword>
<dbReference type="RefSeq" id="WP_073169291.1">
    <property type="nucleotide sequence ID" value="NZ_FRDA01000011.1"/>
</dbReference>
<dbReference type="Gene3D" id="3.40.50.150">
    <property type="entry name" value="Vaccinia Virus protein VP39"/>
    <property type="match status" value="1"/>
</dbReference>
<evidence type="ECO:0000256" key="4">
    <source>
        <dbReference type="RuleBase" id="RU362026"/>
    </source>
</evidence>
<dbReference type="SUPFAM" id="SSF53335">
    <property type="entry name" value="S-adenosyl-L-methionine-dependent methyltransferases"/>
    <property type="match status" value="1"/>
</dbReference>
<dbReference type="OrthoDB" id="9816043at2"/>
<accession>A0A1M7PIA1</accession>
<evidence type="ECO:0000313" key="6">
    <source>
        <dbReference type="EMBL" id="SHN16895.1"/>
    </source>
</evidence>
<sequence length="430" mass="46211">MDYELHLGDCLEVLRGLPANSIDSVVTDPPYGIRFMGKSWDGQDIEDRAAYRASMPSHAGACGPNGGHRSVAAEAGKYDLTPAGMRAFQAFTLEWATEALRVLKPGGHLLSFAAARTYHHMAVGIEMAGFEIRDQIMWVFGSGFPKSHNLKGDRAGWGTALKPAHEPICMARKPFSGTVAANVEQHGTGAINIDACRIDPTGESRQRIGEASQDKRYAESGGTNFAARPGVRGGDPLGRWPANLIHDGSEVVRAAFPSAKGQQGDLKSHGVCRQSPNGIFGGMRPALDHAARVESDESAARFFYCAKTTRADRHEGLIDPGPQFKQGTTLRKVQVADTKGNNHPTVKPTELMAYLLRLVTPPGGKTLDPFMGSGSTGKAAVLEDFNFIGIEQDAAYMAIAKARISHAHAKSLLAQHESALKEQQLNLFSA</sequence>
<dbReference type="Pfam" id="PF01555">
    <property type="entry name" value="N6_N4_Mtase"/>
    <property type="match status" value="1"/>
</dbReference>
<evidence type="ECO:0000259" key="5">
    <source>
        <dbReference type="Pfam" id="PF01555"/>
    </source>
</evidence>
<dbReference type="InterPro" id="IPR029063">
    <property type="entry name" value="SAM-dependent_MTases_sf"/>
</dbReference>
<proteinExistence type="inferred from homology"/>
<evidence type="ECO:0000256" key="2">
    <source>
        <dbReference type="ARBA" id="ARBA00022603"/>
    </source>
</evidence>
<dbReference type="STRING" id="1190415.SAMN05216593_1112"/>
<protein>
    <recommendedName>
        <fullName evidence="4">Methyltransferase</fullName>
        <ecNumber evidence="4">2.1.1.-</ecNumber>
    </recommendedName>
</protein>
<dbReference type="PROSITE" id="PS00092">
    <property type="entry name" value="N6_MTASE"/>
    <property type="match status" value="1"/>
</dbReference>
<dbReference type="GO" id="GO:0032259">
    <property type="term" value="P:methylation"/>
    <property type="evidence" value="ECO:0007669"/>
    <property type="project" value="UniProtKB-KW"/>
</dbReference>
<dbReference type="AlphaFoldDB" id="A0A1M7PIA1"/>
<evidence type="ECO:0000313" key="7">
    <source>
        <dbReference type="Proteomes" id="UP000183983"/>
    </source>
</evidence>
<dbReference type="GO" id="GO:0003677">
    <property type="term" value="F:DNA binding"/>
    <property type="evidence" value="ECO:0007669"/>
    <property type="project" value="InterPro"/>
</dbReference>
<dbReference type="PANTHER" id="PTHR13370:SF3">
    <property type="entry name" value="TRNA (GUANINE(10)-N2)-METHYLTRANSFERASE HOMOLOG"/>
    <property type="match status" value="1"/>
</dbReference>
<gene>
    <name evidence="6" type="ORF">SAMN05216593_1112</name>
</gene>
<dbReference type="GO" id="GO:0009007">
    <property type="term" value="F:site-specific DNA-methyltransferase (adenine-specific) activity"/>
    <property type="evidence" value="ECO:0007669"/>
    <property type="project" value="TreeGrafter"/>
</dbReference>